<protein>
    <recommendedName>
        <fullName evidence="2">Methyltransferase</fullName>
    </recommendedName>
</protein>
<reference evidence="1" key="1">
    <citation type="journal article" date="2020" name="Nature">
        <title>Giant virus diversity and host interactions through global metagenomics.</title>
        <authorList>
            <person name="Schulz F."/>
            <person name="Roux S."/>
            <person name="Paez-Espino D."/>
            <person name="Jungbluth S."/>
            <person name="Walsh D.A."/>
            <person name="Denef V.J."/>
            <person name="McMahon K.D."/>
            <person name="Konstantinidis K.T."/>
            <person name="Eloe-Fadrosh E.A."/>
            <person name="Kyrpides N.C."/>
            <person name="Woyke T."/>
        </authorList>
    </citation>
    <scope>NUCLEOTIDE SEQUENCE</scope>
    <source>
        <strain evidence="1">GVMAG-M-3300010354-11</strain>
    </source>
</reference>
<dbReference type="Gene3D" id="3.40.50.150">
    <property type="entry name" value="Vaccinia Virus protein VP39"/>
    <property type="match status" value="1"/>
</dbReference>
<dbReference type="AlphaFoldDB" id="A0A6C0BEI3"/>
<dbReference type="Pfam" id="PF13578">
    <property type="entry name" value="Methyltransf_24"/>
    <property type="match status" value="1"/>
</dbReference>
<evidence type="ECO:0008006" key="2">
    <source>
        <dbReference type="Google" id="ProtNLM"/>
    </source>
</evidence>
<proteinExistence type="predicted"/>
<organism evidence="1">
    <name type="scientific">viral metagenome</name>
    <dbReference type="NCBI Taxonomy" id="1070528"/>
    <lineage>
        <taxon>unclassified sequences</taxon>
        <taxon>metagenomes</taxon>
        <taxon>organismal metagenomes</taxon>
    </lineage>
</organism>
<dbReference type="InterPro" id="IPR029063">
    <property type="entry name" value="SAM-dependent_MTases_sf"/>
</dbReference>
<dbReference type="SUPFAM" id="SSF53335">
    <property type="entry name" value="S-adenosyl-L-methionine-dependent methyltransferases"/>
    <property type="match status" value="1"/>
</dbReference>
<evidence type="ECO:0000313" key="1">
    <source>
        <dbReference type="EMBL" id="QHS90707.1"/>
    </source>
</evidence>
<name>A0A6C0BEI3_9ZZZZ</name>
<accession>A0A6C0BEI3</accession>
<sequence length="236" mass="27561">MDKLQEALIWISTANIDDLRNIDTLSYWIGHAGLFFDSRKSPHDPLVSIYGDDVKYMLDSTGKGMWQTPCQLSPFLITLSYKNIKTYLDIGTLTGWTITFIAAYLKRFGLEAVDAIDIDQFCNSETQDIWQQFEIPINYIVCKSSDIEKNISDMYDFIFIDGNHEYANVKEDFQRYGQRTCMMAFHDINDHFCTGVVRLWNEIKLVYRSTYSFTEFIDHPNKYMLMGIGLVEKPYF</sequence>
<dbReference type="EMBL" id="MN739143">
    <property type="protein sequence ID" value="QHS90707.1"/>
    <property type="molecule type" value="Genomic_DNA"/>
</dbReference>